<reference evidence="1" key="1">
    <citation type="journal article" date="2019" name="Sci. Rep.">
        <title>Draft genome of Tanacetum cinerariifolium, the natural source of mosquito coil.</title>
        <authorList>
            <person name="Yamashiro T."/>
            <person name="Shiraishi A."/>
            <person name="Satake H."/>
            <person name="Nakayama K."/>
        </authorList>
    </citation>
    <scope>NUCLEOTIDE SEQUENCE</scope>
</reference>
<dbReference type="EMBL" id="BKCJ010118618">
    <property type="protein sequence ID" value="GEX60847.1"/>
    <property type="molecule type" value="Genomic_DNA"/>
</dbReference>
<evidence type="ECO:0000313" key="1">
    <source>
        <dbReference type="EMBL" id="GEX60847.1"/>
    </source>
</evidence>
<accession>A0A699H8D4</accession>
<comment type="caution">
    <text evidence="1">The sequence shown here is derived from an EMBL/GenBank/DDBJ whole genome shotgun (WGS) entry which is preliminary data.</text>
</comment>
<gene>
    <name evidence="1" type="ORF">Tci_332822</name>
</gene>
<proteinExistence type="predicted"/>
<protein>
    <submittedName>
        <fullName evidence="1">Uncharacterized protein</fullName>
    </submittedName>
</protein>
<sequence length="213" mass="24214">MSSSPRLGVGCLAWDWSSLYRASIFMVMASIRAIILHRLEIHFHVEKKHGFLQGAGQIELGERIDSEEFMNVFIRIGFGSTIKLVSFDKGQVVTFNGKFVSGFRNNDCEIESQSDNTVGSPHEFIIHWIVISKNIKEVTEVIDVENWQIENSRVLRWIVSLILLNSSASLMKSSIQSTFRSCNCSTSSELEARICIQRRNSLGQFARKLYGEF</sequence>
<organism evidence="1">
    <name type="scientific">Tanacetum cinerariifolium</name>
    <name type="common">Dalmatian daisy</name>
    <name type="synonym">Chrysanthemum cinerariifolium</name>
    <dbReference type="NCBI Taxonomy" id="118510"/>
    <lineage>
        <taxon>Eukaryota</taxon>
        <taxon>Viridiplantae</taxon>
        <taxon>Streptophyta</taxon>
        <taxon>Embryophyta</taxon>
        <taxon>Tracheophyta</taxon>
        <taxon>Spermatophyta</taxon>
        <taxon>Magnoliopsida</taxon>
        <taxon>eudicotyledons</taxon>
        <taxon>Gunneridae</taxon>
        <taxon>Pentapetalae</taxon>
        <taxon>asterids</taxon>
        <taxon>campanulids</taxon>
        <taxon>Asterales</taxon>
        <taxon>Asteraceae</taxon>
        <taxon>Asteroideae</taxon>
        <taxon>Anthemideae</taxon>
        <taxon>Anthemidinae</taxon>
        <taxon>Tanacetum</taxon>
    </lineage>
</organism>
<name>A0A699H8D4_TANCI</name>
<dbReference type="AlphaFoldDB" id="A0A699H8D4"/>